<accession>A0ABM5QM12</accession>
<dbReference type="Pfam" id="PF11350">
    <property type="entry name" value="DUF3152"/>
    <property type="match status" value="1"/>
</dbReference>
<dbReference type="Proteomes" id="UP000028504">
    <property type="component" value="Chromosome"/>
</dbReference>
<evidence type="ECO:0000259" key="2">
    <source>
        <dbReference type="Pfam" id="PF11350"/>
    </source>
</evidence>
<dbReference type="InterPro" id="IPR022603">
    <property type="entry name" value="DUF3152"/>
</dbReference>
<sequence length="286" mass="31589">MSNEPWYVRFARFFGWRAYAIPVLAVISVWVIVDAFTGVSDETAQRDGAAETLSTQLAAGPDPMDQEQLNTQLNQLPEGADFARSGTGEYRTIGQPGAQAGKGTEKVVRYVIKVEEGVDTSSLGGDDALARMIDATLTNPAGWTHDERFRFEHVAADDDPTMHIQLTSVDTTHETCGADLDMETSCFYGDGNRVVINHARWVRGATPFQGDIGSYRQYVINHEVGHGLGYAKHQPCGGDDELAPVMMQQTLSLNNQDLHTIDPREVYPDADETCRYNAWPYPRVTS</sequence>
<keyword evidence="4" id="KW-1185">Reference proteome</keyword>
<evidence type="ECO:0000256" key="1">
    <source>
        <dbReference type="SAM" id="Phobius"/>
    </source>
</evidence>
<dbReference type="SUPFAM" id="SSF55486">
    <property type="entry name" value="Metalloproteases ('zincins'), catalytic domain"/>
    <property type="match status" value="1"/>
</dbReference>
<keyword evidence="1" id="KW-1133">Transmembrane helix</keyword>
<feature type="transmembrane region" description="Helical" evidence="1">
    <location>
        <begin position="16"/>
        <end position="36"/>
    </location>
</feature>
<name>A0ABM5QM12_9CORY</name>
<dbReference type="RefSeq" id="WP_038604716.1">
    <property type="nucleotide sequence ID" value="NZ_CP008944.1"/>
</dbReference>
<feature type="domain" description="DUF3152" evidence="2">
    <location>
        <begin position="76"/>
        <end position="282"/>
    </location>
</feature>
<gene>
    <name evidence="3" type="ORF">CATYP_02855</name>
</gene>
<reference evidence="3 4" key="1">
    <citation type="submission" date="2014-07" db="EMBL/GenBank/DDBJ databases">
        <title>Complete genome sequence of Corynebacterium atypicum DSM 44849: identifiction of the mycolic acid biosynthesis genes.</title>
        <authorList>
            <person name="Tippelt A."/>
            <person name="Mollmann S."/>
            <person name="Albersmeier A."/>
            <person name="Jaenicke S."/>
            <person name="Ruckert C."/>
            <person name="Tauch A."/>
        </authorList>
    </citation>
    <scope>NUCLEOTIDE SEQUENCE [LARGE SCALE GENOMIC DNA]</scope>
    <source>
        <strain evidence="3 4">R2070</strain>
    </source>
</reference>
<evidence type="ECO:0000313" key="3">
    <source>
        <dbReference type="EMBL" id="AIG63798.1"/>
    </source>
</evidence>
<evidence type="ECO:0000313" key="4">
    <source>
        <dbReference type="Proteomes" id="UP000028504"/>
    </source>
</evidence>
<protein>
    <submittedName>
        <fullName evidence="3">Membrane protein</fullName>
    </submittedName>
</protein>
<organism evidence="3 4">
    <name type="scientific">Corynebacterium atypicum</name>
    <dbReference type="NCBI Taxonomy" id="191610"/>
    <lineage>
        <taxon>Bacteria</taxon>
        <taxon>Bacillati</taxon>
        <taxon>Actinomycetota</taxon>
        <taxon>Actinomycetes</taxon>
        <taxon>Mycobacteriales</taxon>
        <taxon>Corynebacteriaceae</taxon>
        <taxon>Corynebacterium</taxon>
    </lineage>
</organism>
<proteinExistence type="predicted"/>
<keyword evidence="1" id="KW-0812">Transmembrane</keyword>
<keyword evidence="1" id="KW-0472">Membrane</keyword>
<dbReference type="EMBL" id="CP008944">
    <property type="protein sequence ID" value="AIG63798.1"/>
    <property type="molecule type" value="Genomic_DNA"/>
</dbReference>